<protein>
    <recommendedName>
        <fullName evidence="14">Cellulose synthase-like protein E6</fullName>
    </recommendedName>
</protein>
<keyword evidence="13" id="KW-1185">Reference proteome</keyword>
<reference evidence="12 13" key="1">
    <citation type="journal article" date="2023" name="BMC Biotechnol.">
        <title>Vitis rotundifolia cv Carlos genome sequencing.</title>
        <authorList>
            <person name="Huff M."/>
            <person name="Hulse-Kemp A."/>
            <person name="Scheffler B."/>
            <person name="Youngblood R."/>
            <person name="Simpson S."/>
            <person name="Babiker E."/>
            <person name="Staton M."/>
        </authorList>
    </citation>
    <scope>NUCLEOTIDE SEQUENCE [LARGE SCALE GENOMIC DNA]</scope>
    <source>
        <tissue evidence="12">Leaf</tissue>
    </source>
</reference>
<proteinExistence type="inferred from homology"/>
<sequence length="530" mass="60020">MKNRIETTTRLGRVSEEIRKEHKGFLEWNHVSTQYNHQSIVQILIDGREGKAVDVEGQSLPTLVYLSREKRPQYHHNFKAGAMNSLIRVSSKISNGSIILNVDCDMYSNNSESVRDALCFFMDEEKGHEIAYVQFPPSYNNLTRNDLYGTCFRVLNEVDLPGLDANGGPCYIGSGCFHRRKALCGMKYSEECEREWKRETDRTARESASVLEASCKVLASCSYEENTQWGKEMGLKYGCSVEDIITGLSIQCRGWKSISFSPERKGFVGVAPTTLLQSLIQHKRWSEGNFQIFLSRYCPLLYGHKRIPLELQFSYCPYLLWAPNCLPTLYYVAVPSLCLLGGISLFPEISSLWALPFAYVIIAKYAYSLGEFLWFGGTIQGWWNEQRIWALRRTTSYFFALLDTILKLLGFAETTFAVTAKVSDEDVSRRYEQEVMEFGSPSPMFTIIATLAMLNLFSFVCCVKRVFVGIQIKALESLALQGILCGVVVLINLPVYQGLFFRKDKGAMPTSVTYKSVALALLACSIALYQ</sequence>
<dbReference type="PANTHER" id="PTHR13301">
    <property type="entry name" value="X-BOX TRANSCRIPTION FACTOR-RELATED"/>
    <property type="match status" value="1"/>
</dbReference>
<comment type="function">
    <text evidence="8">Thought to be a Golgi-localized beta-glycan synthase that polymerize the backbones of noncellulosic polysaccharides (hemicelluloses) of plant cell wall.</text>
</comment>
<feature type="binding site" evidence="10">
    <location>
        <position position="79"/>
    </location>
    <ligand>
        <name>Mn(2+)</name>
        <dbReference type="ChEBI" id="CHEBI:29035"/>
    </ligand>
</feature>
<dbReference type="GO" id="GO:0012505">
    <property type="term" value="C:endomembrane system"/>
    <property type="evidence" value="ECO:0007669"/>
    <property type="project" value="UniProtKB-SubCell"/>
</dbReference>
<feature type="transmembrane region" description="Helical" evidence="11">
    <location>
        <begin position="444"/>
        <end position="467"/>
    </location>
</feature>
<evidence type="ECO:0000313" key="12">
    <source>
        <dbReference type="EMBL" id="KAJ9690009.1"/>
    </source>
</evidence>
<evidence type="ECO:0000256" key="10">
    <source>
        <dbReference type="PIRSR" id="PIRSR605150-3"/>
    </source>
</evidence>
<dbReference type="GO" id="GO:0030244">
    <property type="term" value="P:cellulose biosynthetic process"/>
    <property type="evidence" value="ECO:0007669"/>
    <property type="project" value="InterPro"/>
</dbReference>
<keyword evidence="5 11" id="KW-1133">Transmembrane helix</keyword>
<evidence type="ECO:0000313" key="13">
    <source>
        <dbReference type="Proteomes" id="UP001168098"/>
    </source>
</evidence>
<keyword evidence="4 11" id="KW-0812">Transmembrane</keyword>
<dbReference type="FunFam" id="3.90.550.10:FF:000112">
    <property type="entry name" value="Cellulose synthase-like protein E1"/>
    <property type="match status" value="1"/>
</dbReference>
<evidence type="ECO:0000256" key="8">
    <source>
        <dbReference type="ARBA" id="ARBA00037405"/>
    </source>
</evidence>
<gene>
    <name evidence="12" type="ORF">PVL29_012598</name>
</gene>
<keyword evidence="6 11" id="KW-0472">Membrane</keyword>
<evidence type="ECO:0000256" key="5">
    <source>
        <dbReference type="ARBA" id="ARBA00022989"/>
    </source>
</evidence>
<organism evidence="12 13">
    <name type="scientific">Vitis rotundifolia</name>
    <name type="common">Muscadine grape</name>
    <dbReference type="NCBI Taxonomy" id="103349"/>
    <lineage>
        <taxon>Eukaryota</taxon>
        <taxon>Viridiplantae</taxon>
        <taxon>Streptophyta</taxon>
        <taxon>Embryophyta</taxon>
        <taxon>Tracheophyta</taxon>
        <taxon>Spermatophyta</taxon>
        <taxon>Magnoliopsida</taxon>
        <taxon>eudicotyledons</taxon>
        <taxon>Gunneridae</taxon>
        <taxon>Pentapetalae</taxon>
        <taxon>rosids</taxon>
        <taxon>Vitales</taxon>
        <taxon>Vitaceae</taxon>
        <taxon>Viteae</taxon>
        <taxon>Vitis</taxon>
    </lineage>
</organism>
<evidence type="ECO:0000256" key="6">
    <source>
        <dbReference type="ARBA" id="ARBA00023136"/>
    </source>
</evidence>
<dbReference type="AlphaFoldDB" id="A0AA39DN51"/>
<evidence type="ECO:0000256" key="3">
    <source>
        <dbReference type="ARBA" id="ARBA00022679"/>
    </source>
</evidence>
<dbReference type="EMBL" id="JARBHA010000010">
    <property type="protein sequence ID" value="KAJ9690009.1"/>
    <property type="molecule type" value="Genomic_DNA"/>
</dbReference>
<dbReference type="SUPFAM" id="SSF53448">
    <property type="entry name" value="Nucleotide-diphospho-sugar transferases"/>
    <property type="match status" value="1"/>
</dbReference>
<feature type="transmembrane region" description="Helical" evidence="11">
    <location>
        <begin position="352"/>
        <end position="376"/>
    </location>
</feature>
<feature type="transmembrane region" description="Helical" evidence="11">
    <location>
        <begin position="328"/>
        <end position="346"/>
    </location>
</feature>
<evidence type="ECO:0000256" key="2">
    <source>
        <dbReference type="ARBA" id="ARBA00022676"/>
    </source>
</evidence>
<dbReference type="Gene3D" id="3.90.550.10">
    <property type="entry name" value="Spore Coat Polysaccharide Biosynthesis Protein SpsA, Chain A"/>
    <property type="match status" value="1"/>
</dbReference>
<feature type="transmembrane region" description="Helical" evidence="11">
    <location>
        <begin position="397"/>
        <end position="420"/>
    </location>
</feature>
<evidence type="ECO:0008006" key="14">
    <source>
        <dbReference type="Google" id="ProtNLM"/>
    </source>
</evidence>
<evidence type="ECO:0000256" key="1">
    <source>
        <dbReference type="ARBA" id="ARBA00004127"/>
    </source>
</evidence>
<keyword evidence="3" id="KW-0808">Transferase</keyword>
<keyword evidence="7" id="KW-0961">Cell wall biogenesis/degradation</keyword>
<dbReference type="InterPro" id="IPR005150">
    <property type="entry name" value="Cellulose_synth"/>
</dbReference>
<evidence type="ECO:0000256" key="9">
    <source>
        <dbReference type="ARBA" id="ARBA00060766"/>
    </source>
</evidence>
<dbReference type="GO" id="GO:0016020">
    <property type="term" value="C:membrane"/>
    <property type="evidence" value="ECO:0007669"/>
    <property type="project" value="InterPro"/>
</dbReference>
<dbReference type="GO" id="GO:0071555">
    <property type="term" value="P:cell wall organization"/>
    <property type="evidence" value="ECO:0007669"/>
    <property type="project" value="UniProtKB-KW"/>
</dbReference>
<name>A0AA39DN51_VITRO</name>
<comment type="similarity">
    <text evidence="9">Belongs to the glycosyltransferase 2 family. Plant cellulose synthase-like E subfamily.</text>
</comment>
<keyword evidence="2" id="KW-0328">Glycosyltransferase</keyword>
<dbReference type="Proteomes" id="UP001168098">
    <property type="component" value="Unassembled WGS sequence"/>
</dbReference>
<comment type="subcellular location">
    <subcellularLocation>
        <location evidence="1">Endomembrane system</location>
        <topology evidence="1">Multi-pass membrane protein</topology>
    </subcellularLocation>
</comment>
<accession>A0AA39DN51</accession>
<feature type="binding site" evidence="10">
    <location>
        <position position="103"/>
    </location>
    <ligand>
        <name>Mn(2+)</name>
        <dbReference type="ChEBI" id="CHEBI:29035"/>
    </ligand>
</feature>
<evidence type="ECO:0000256" key="7">
    <source>
        <dbReference type="ARBA" id="ARBA00023316"/>
    </source>
</evidence>
<dbReference type="GO" id="GO:0016760">
    <property type="term" value="F:cellulose synthase (UDP-forming) activity"/>
    <property type="evidence" value="ECO:0007669"/>
    <property type="project" value="InterPro"/>
</dbReference>
<evidence type="ECO:0000256" key="4">
    <source>
        <dbReference type="ARBA" id="ARBA00022692"/>
    </source>
</evidence>
<comment type="caution">
    <text evidence="12">The sequence shown here is derived from an EMBL/GenBank/DDBJ whole genome shotgun (WGS) entry which is preliminary data.</text>
</comment>
<dbReference type="InterPro" id="IPR029044">
    <property type="entry name" value="Nucleotide-diphossugar_trans"/>
</dbReference>
<evidence type="ECO:0000256" key="11">
    <source>
        <dbReference type="SAM" id="Phobius"/>
    </source>
</evidence>
<feature type="transmembrane region" description="Helical" evidence="11">
    <location>
        <begin position="512"/>
        <end position="529"/>
    </location>
</feature>
<dbReference type="Pfam" id="PF03552">
    <property type="entry name" value="Cellulose_synt"/>
    <property type="match status" value="2"/>
</dbReference>
<feature type="transmembrane region" description="Helical" evidence="11">
    <location>
        <begin position="479"/>
        <end position="500"/>
    </location>
</feature>